<accession>K8ETA8</accession>
<keyword evidence="4" id="KW-0325">Glycoprotein</keyword>
<dbReference type="RefSeq" id="XP_007514253.1">
    <property type="nucleotide sequence ID" value="XM_007514191.1"/>
</dbReference>
<feature type="compositionally biased region" description="Acidic residues" evidence="8">
    <location>
        <begin position="666"/>
        <end position="682"/>
    </location>
</feature>
<dbReference type="InterPro" id="IPR001382">
    <property type="entry name" value="Glyco_hydro_47"/>
</dbReference>
<dbReference type="OrthoDB" id="8118055at2759"/>
<dbReference type="EMBL" id="FO082276">
    <property type="protein sequence ID" value="CCO15690.1"/>
    <property type="molecule type" value="Genomic_DNA"/>
</dbReference>
<keyword evidence="7" id="KW-0326">Glycosidase</keyword>
<feature type="active site" description="Proton donor" evidence="5">
    <location>
        <position position="162"/>
    </location>
</feature>
<dbReference type="AlphaFoldDB" id="K8ETA8"/>
<evidence type="ECO:0000256" key="6">
    <source>
        <dbReference type="PIRSR" id="PIRSR601382-2"/>
    </source>
</evidence>
<proteinExistence type="inferred from homology"/>
<dbReference type="InterPro" id="IPR044674">
    <property type="entry name" value="EDEM1/2/3"/>
</dbReference>
<evidence type="ECO:0000313" key="11">
    <source>
        <dbReference type="Proteomes" id="UP000198341"/>
    </source>
</evidence>
<dbReference type="Pfam" id="PF01532">
    <property type="entry name" value="Glyco_hydro_47"/>
    <property type="match status" value="1"/>
</dbReference>
<dbReference type="GO" id="GO:0044322">
    <property type="term" value="C:endoplasmic reticulum quality control compartment"/>
    <property type="evidence" value="ECO:0007669"/>
    <property type="project" value="GOC"/>
</dbReference>
<feature type="active site" description="Proton donor" evidence="5">
    <location>
        <position position="440"/>
    </location>
</feature>
<comment type="similarity">
    <text evidence="2 7">Belongs to the glycosyl hydrolase 47 family.</text>
</comment>
<dbReference type="GO" id="GO:0005509">
    <property type="term" value="F:calcium ion binding"/>
    <property type="evidence" value="ECO:0007669"/>
    <property type="project" value="InterPro"/>
</dbReference>
<feature type="active site" evidence="5">
    <location>
        <position position="346"/>
    </location>
</feature>
<name>K8ETA8_9CHLO</name>
<dbReference type="PRINTS" id="PR00747">
    <property type="entry name" value="GLYHDRLASE47"/>
</dbReference>
<reference evidence="10 11" key="1">
    <citation type="submission" date="2011-10" db="EMBL/GenBank/DDBJ databases">
        <authorList>
            <person name="Genoscope - CEA"/>
        </authorList>
    </citation>
    <scope>NUCLEOTIDE SEQUENCE [LARGE SCALE GENOMIC DNA]</scope>
    <source>
        <strain evidence="10 11">RCC 1105</strain>
    </source>
</reference>
<feature type="signal peptide" evidence="9">
    <location>
        <begin position="1"/>
        <end position="42"/>
    </location>
</feature>
<feature type="region of interest" description="Disordered" evidence="8">
    <location>
        <begin position="645"/>
        <end position="716"/>
    </location>
</feature>
<protein>
    <recommendedName>
        <fullName evidence="7">alpha-1,2-Mannosidase</fullName>
        <ecNumber evidence="7">3.2.1.-</ecNumber>
    </recommendedName>
</protein>
<gene>
    <name evidence="10" type="ORF">Bathy03g02720</name>
</gene>
<keyword evidence="6" id="KW-0479">Metal-binding</keyword>
<dbReference type="GO" id="GO:0016020">
    <property type="term" value="C:membrane"/>
    <property type="evidence" value="ECO:0007669"/>
    <property type="project" value="InterPro"/>
</dbReference>
<feature type="compositionally biased region" description="Basic and acidic residues" evidence="8">
    <location>
        <begin position="705"/>
        <end position="716"/>
    </location>
</feature>
<evidence type="ECO:0000256" key="8">
    <source>
        <dbReference type="SAM" id="MobiDB-lite"/>
    </source>
</evidence>
<sequence length="861" mass="98975">MTTTRKRRGRGNDGKCRRFFVSWWCRVLLLLLLLLGGGGVAAEEENDEEAKQRRSKLYALKVKSMFEHAFEGYKTFAFPADELKPVSKSKTNSLQELGANAQDQKHFKKEYDGLAMSLIESLSTLAVMGNSTKFTKSIDWLSKHWPERLERNYKDLRVNVFEANIRILGGLLSGHVLAGGNEGLRKWSKEMYGEASMSASFNSVCFGNVGEEGMYKNGERREYDGSLLRMARTFGEMLLKSFEEDDVNKVNRKVKKTKLPYGWVNLEHGPVREKPNTNVAAIGTLALEFGTLSRLTGDKRFEEKAKEAMVDVWSRRNVRTNLLGSIINVETGKWIDSVGGIGANGDSFHEYALKSYLMFGDEEYLEIFVPAYKAVMRYYHKSSGWFTDAEMNTGDDRHHQLTALQKFWPGLQAMIGDVDRARSSHTLMMNVWVKYGMSPERYMIADDVLHSTERGYHLRPELSESTSFLYKATQDKRYLRDGRIIVEDLIKHSKVPGGFTNVDDALTKEKGDHMPSYFLSETLKYLYLLFTDFQFFKVDGWSRDSQTPTSKEIVFTTEGHLLPAYRTCPYIQDESNNVENVVEKRAREVGIRLGFFAKTKKGGENLEKRAPVESDGWGIVNQIEQGEDDATQTVLKTLAKIAEANSAREEKRVKQREERKLMGAEGEYEWSDWDDDDEDEQEGGEKGEGHAIPDEPEVRIIGSDDDSKSPEEREKARKIRDAILNHIEEQQREVLKKREEEQKLLEEQRLEQEQKAQEKEEKRKLQTEKRQEQELRFQRQQLQEQKAKLEMEEYQKSVPYSHQFLYRADVRERFKKTKGTDSACHVLDENTDHSCTMILECGVNPTLCSQRVCDSSLGSCV</sequence>
<evidence type="ECO:0000256" key="1">
    <source>
        <dbReference type="ARBA" id="ARBA00004240"/>
    </source>
</evidence>
<organism evidence="10 11">
    <name type="scientific">Bathycoccus prasinos</name>
    <dbReference type="NCBI Taxonomy" id="41875"/>
    <lineage>
        <taxon>Eukaryota</taxon>
        <taxon>Viridiplantae</taxon>
        <taxon>Chlorophyta</taxon>
        <taxon>Mamiellophyceae</taxon>
        <taxon>Mamiellales</taxon>
        <taxon>Bathycoccaceae</taxon>
        <taxon>Bathycoccus</taxon>
    </lineage>
</organism>
<keyword evidence="11" id="KW-1185">Reference proteome</keyword>
<dbReference type="KEGG" id="bpg:Bathy03g02720"/>
<dbReference type="PANTHER" id="PTHR45679:SF5">
    <property type="entry name" value="ER DEGRADATION-ENHANCING ALPHA-MANNOSIDASE-LIKE PROTEIN 1"/>
    <property type="match status" value="1"/>
</dbReference>
<feature type="active site" evidence="5">
    <location>
        <position position="461"/>
    </location>
</feature>
<dbReference type="eggNOG" id="KOG2429">
    <property type="taxonomic scope" value="Eukaryota"/>
</dbReference>
<evidence type="ECO:0000313" key="10">
    <source>
        <dbReference type="EMBL" id="CCO15690.1"/>
    </source>
</evidence>
<evidence type="ECO:0000256" key="9">
    <source>
        <dbReference type="SAM" id="SignalP"/>
    </source>
</evidence>
<dbReference type="InterPro" id="IPR012341">
    <property type="entry name" value="6hp_glycosidase-like_sf"/>
</dbReference>
<dbReference type="SUPFAM" id="SSF48225">
    <property type="entry name" value="Seven-hairpin glycosidases"/>
    <property type="match status" value="1"/>
</dbReference>
<keyword evidence="6" id="KW-0106">Calcium</keyword>
<dbReference type="Proteomes" id="UP000198341">
    <property type="component" value="Chromosome 3"/>
</dbReference>
<keyword evidence="9" id="KW-0732">Signal</keyword>
<dbReference type="GO" id="GO:1904380">
    <property type="term" value="P:endoplasmic reticulum mannose trimming"/>
    <property type="evidence" value="ECO:0007669"/>
    <property type="project" value="InterPro"/>
</dbReference>
<comment type="cofactor">
    <cofactor evidence="6">
        <name>Ca(2+)</name>
        <dbReference type="ChEBI" id="CHEBI:29108"/>
    </cofactor>
</comment>
<keyword evidence="3" id="KW-0256">Endoplasmic reticulum</keyword>
<keyword evidence="7" id="KW-0378">Hydrolase</keyword>
<evidence type="ECO:0000256" key="3">
    <source>
        <dbReference type="ARBA" id="ARBA00022824"/>
    </source>
</evidence>
<feature type="compositionally biased region" description="Basic and acidic residues" evidence="8">
    <location>
        <begin position="683"/>
        <end position="698"/>
    </location>
</feature>
<dbReference type="STRING" id="41875.K8ETA8"/>
<feature type="binding site" evidence="6">
    <location>
        <position position="557"/>
    </location>
    <ligand>
        <name>Ca(2+)</name>
        <dbReference type="ChEBI" id="CHEBI:29108"/>
    </ligand>
</feature>
<dbReference type="GeneID" id="19016809"/>
<evidence type="ECO:0000256" key="5">
    <source>
        <dbReference type="PIRSR" id="PIRSR601382-1"/>
    </source>
</evidence>
<evidence type="ECO:0000256" key="4">
    <source>
        <dbReference type="ARBA" id="ARBA00023180"/>
    </source>
</evidence>
<evidence type="ECO:0000256" key="7">
    <source>
        <dbReference type="RuleBase" id="RU361193"/>
    </source>
</evidence>
<dbReference type="EC" id="3.2.1.-" evidence="7"/>
<dbReference type="GO" id="GO:0004571">
    <property type="term" value="F:mannosyl-oligosaccharide 1,2-alpha-mannosidase activity"/>
    <property type="evidence" value="ECO:0007669"/>
    <property type="project" value="InterPro"/>
</dbReference>
<evidence type="ECO:0000256" key="2">
    <source>
        <dbReference type="ARBA" id="ARBA00007658"/>
    </source>
</evidence>
<comment type="subcellular location">
    <subcellularLocation>
        <location evidence="1">Endoplasmic reticulum</location>
    </subcellularLocation>
</comment>
<feature type="chain" id="PRO_5003917570" description="alpha-1,2-Mannosidase" evidence="9">
    <location>
        <begin position="43"/>
        <end position="861"/>
    </location>
</feature>
<dbReference type="InterPro" id="IPR036026">
    <property type="entry name" value="Seven-hairpin_glycosidases"/>
</dbReference>
<dbReference type="PANTHER" id="PTHR45679">
    <property type="entry name" value="ER DEGRADATION-ENHANCING ALPHA-MANNOSIDASE-LIKE PROTEIN 2"/>
    <property type="match status" value="1"/>
</dbReference>
<dbReference type="Gene3D" id="1.50.10.10">
    <property type="match status" value="1"/>
</dbReference>
<feature type="compositionally biased region" description="Basic and acidic residues" evidence="8">
    <location>
        <begin position="646"/>
        <end position="662"/>
    </location>
</feature>
<dbReference type="GO" id="GO:0005975">
    <property type="term" value="P:carbohydrate metabolic process"/>
    <property type="evidence" value="ECO:0007669"/>
    <property type="project" value="InterPro"/>
</dbReference>